<protein>
    <recommendedName>
        <fullName evidence="1">Metallo-beta-lactamase domain-containing protein</fullName>
    </recommendedName>
</protein>
<dbReference type="AlphaFoldDB" id="A0A1F6GFI4"/>
<dbReference type="PROSITE" id="PS51257">
    <property type="entry name" value="PROKAR_LIPOPROTEIN"/>
    <property type="match status" value="1"/>
</dbReference>
<name>A0A1F6GFI4_9PROT</name>
<reference evidence="2 3" key="1">
    <citation type="journal article" date="2016" name="Nat. Commun.">
        <title>Thousands of microbial genomes shed light on interconnected biogeochemical processes in an aquifer system.</title>
        <authorList>
            <person name="Anantharaman K."/>
            <person name="Brown C.T."/>
            <person name="Hug L.A."/>
            <person name="Sharon I."/>
            <person name="Castelle C.J."/>
            <person name="Probst A.J."/>
            <person name="Thomas B.C."/>
            <person name="Singh A."/>
            <person name="Wilkins M.J."/>
            <person name="Karaoz U."/>
            <person name="Brodie E.L."/>
            <person name="Williams K.H."/>
            <person name="Hubbard S.S."/>
            <person name="Banfield J.F."/>
        </authorList>
    </citation>
    <scope>NUCLEOTIDE SEQUENCE [LARGE SCALE GENOMIC DNA]</scope>
</reference>
<dbReference type="InterPro" id="IPR036866">
    <property type="entry name" value="RibonucZ/Hydroxyglut_hydro"/>
</dbReference>
<sequence length="339" mass="38066">MKAWVTAVTALLVASCTGTQERVVQSPNYRDGEFRNLYHDLEAEKLGFWTALKSLKLGKQEPWPEWRETPSFKPQWAKLEGSAGEVVLLGHASVLVRFEGLNILIDPHYSLRASPLPFGPAKRARANAIAFEDLPPIDLVLITHDHFDHLDLPTLKRLAQTHHPRFVAGLGHQALLSDIGITDLIELDWWETLEYQGAGIHFLPAQHFSSRSILSRKQRLWGSFLIEKKGKKIYHAGDTAIGPHFKLIGERLGPIDLSLIPIGAYAPRDFMRHFHLDPPEAVAAHLELNSKKSLAMHYGFFMLTLEGIDQPLEAFALARQTLSQPESFLAPPYGELVAF</sequence>
<dbReference type="SUPFAM" id="SSF56281">
    <property type="entry name" value="Metallo-hydrolase/oxidoreductase"/>
    <property type="match status" value="1"/>
</dbReference>
<dbReference type="InterPro" id="IPR001279">
    <property type="entry name" value="Metallo-B-lactamas"/>
</dbReference>
<gene>
    <name evidence="2" type="ORF">A2527_00400</name>
</gene>
<evidence type="ECO:0000259" key="1">
    <source>
        <dbReference type="Pfam" id="PF12706"/>
    </source>
</evidence>
<dbReference type="STRING" id="1817772.A2527_00400"/>
<dbReference type="GO" id="GO:0005737">
    <property type="term" value="C:cytoplasm"/>
    <property type="evidence" value="ECO:0007669"/>
    <property type="project" value="TreeGrafter"/>
</dbReference>
<dbReference type="Proteomes" id="UP000178449">
    <property type="component" value="Unassembled WGS sequence"/>
</dbReference>
<feature type="domain" description="Metallo-beta-lactamase" evidence="1">
    <location>
        <begin position="102"/>
        <end position="298"/>
    </location>
</feature>
<dbReference type="Pfam" id="PF12706">
    <property type="entry name" value="Lactamase_B_2"/>
    <property type="match status" value="1"/>
</dbReference>
<dbReference type="EMBL" id="MFNE01000008">
    <property type="protein sequence ID" value="OGG96873.1"/>
    <property type="molecule type" value="Genomic_DNA"/>
</dbReference>
<accession>A0A1F6GFI4</accession>
<dbReference type="Gene3D" id="3.60.15.10">
    <property type="entry name" value="Ribonuclease Z/Hydroxyacylglutathione hydrolase-like"/>
    <property type="match status" value="1"/>
</dbReference>
<comment type="caution">
    <text evidence="2">The sequence shown here is derived from an EMBL/GenBank/DDBJ whole genome shotgun (WGS) entry which is preliminary data.</text>
</comment>
<evidence type="ECO:0000313" key="3">
    <source>
        <dbReference type="Proteomes" id="UP000178449"/>
    </source>
</evidence>
<dbReference type="PANTHER" id="PTHR15032:SF4">
    <property type="entry name" value="N-ACYL-PHOSPHATIDYLETHANOLAMINE-HYDROLYZING PHOSPHOLIPASE D"/>
    <property type="match status" value="1"/>
</dbReference>
<dbReference type="PANTHER" id="PTHR15032">
    <property type="entry name" value="N-ACYL-PHOSPHATIDYLETHANOLAMINE-HYDROLYZING PHOSPHOLIPASE D"/>
    <property type="match status" value="1"/>
</dbReference>
<proteinExistence type="predicted"/>
<evidence type="ECO:0000313" key="2">
    <source>
        <dbReference type="EMBL" id="OGG96873.1"/>
    </source>
</evidence>
<organism evidence="2 3">
    <name type="scientific">Candidatus Lambdaproteobacteria bacterium RIFOXYD2_FULL_50_16</name>
    <dbReference type="NCBI Taxonomy" id="1817772"/>
    <lineage>
        <taxon>Bacteria</taxon>
        <taxon>Pseudomonadati</taxon>
        <taxon>Pseudomonadota</taxon>
        <taxon>Candidatus Lambdaproteobacteria</taxon>
    </lineage>
</organism>